<feature type="signal peptide" evidence="2">
    <location>
        <begin position="1"/>
        <end position="24"/>
    </location>
</feature>
<accession>A0A8B8DUX3</accession>
<dbReference type="InterPro" id="IPR051830">
    <property type="entry name" value="NOTCH_homolog"/>
</dbReference>
<keyword evidence="4" id="KW-1185">Reference proteome</keyword>
<evidence type="ECO:0000259" key="3">
    <source>
        <dbReference type="PROSITE" id="PS50026"/>
    </source>
</evidence>
<feature type="chain" id="PRO_5034957110" evidence="2">
    <location>
        <begin position="25"/>
        <end position="652"/>
    </location>
</feature>
<sequence>MAALESKYLLVLLWTSLYWKESHGIYGGCMSYSTSPSSLPSHIKLKIFFLNGWKLHKGPCYNCTENDEGVDVTARRKQFIIDKGNHRVFGAWGFEPQKTGTVSTDITQDVYNNIRDIVLMVNSHESWEMESSEINLDIDTTTSFKNDITFEDKPDEMMPDVINFTKIHLQARVDSAVRSDTGKPNNSPIVLVKPYYMLEKGQAYQLHIPVIDNDDDHVICALSEYIEANALGPFLEHLHKTGILSVDEACVLKLNLTNPRFSAGKTFGIPITIKDYTNSDVSTAEDYQAYKKLIGRVNVLMYFQVTDTTHPPQFVDPTPPNNQRYTIYVGGDFHVDVYARPSKSNRVIKKFNFLRRDGRPVNQTVLALPGTPGETVNISMSWSPVDRDAGFHIVCSNAMDDMGISTVELHCFRIEVRVNKDRPRPTIPGKPYFTSFPEPKDIVCPLHTYCRFPVYATSPHTGGIQEIVSTSQSKENVTIQYSHDKINGTVPVTVAQVQFLALTPGPRQICLNASDVKNFKVECLYVVIQRPDPCASLPCADKALCSAYDDNSGFNCICDERHYGKRCEKEINQCDQASTLCLSSQCVPIPQKPYYFCTACPPGKTGQWCTIDIDMCLKNSNEKCHENKICNQVNGTVVCLSEKPPGDFKVIA</sequence>
<reference evidence="5" key="1">
    <citation type="submission" date="2025-08" db="UniProtKB">
        <authorList>
            <consortium name="RefSeq"/>
        </authorList>
    </citation>
    <scope>IDENTIFICATION</scope>
    <source>
        <tissue evidence="5">Whole sample</tissue>
    </source>
</reference>
<organism evidence="4 5">
    <name type="scientific">Crassostrea virginica</name>
    <name type="common">Eastern oyster</name>
    <dbReference type="NCBI Taxonomy" id="6565"/>
    <lineage>
        <taxon>Eukaryota</taxon>
        <taxon>Metazoa</taxon>
        <taxon>Spiralia</taxon>
        <taxon>Lophotrochozoa</taxon>
        <taxon>Mollusca</taxon>
        <taxon>Bivalvia</taxon>
        <taxon>Autobranchia</taxon>
        <taxon>Pteriomorphia</taxon>
        <taxon>Ostreida</taxon>
        <taxon>Ostreoidea</taxon>
        <taxon>Ostreidae</taxon>
        <taxon>Crassostrea</taxon>
    </lineage>
</organism>
<protein>
    <submittedName>
        <fullName evidence="5">Uncharacterized protein LOC111129527</fullName>
    </submittedName>
</protein>
<dbReference type="AlphaFoldDB" id="A0A8B8DUX3"/>
<dbReference type="GeneID" id="111129527"/>
<gene>
    <name evidence="5" type="primary">LOC111129527</name>
</gene>
<keyword evidence="1" id="KW-0245">EGF-like domain</keyword>
<name>A0A8B8DUX3_CRAVI</name>
<evidence type="ECO:0000313" key="5">
    <source>
        <dbReference type="RefSeq" id="XP_022331690.1"/>
    </source>
</evidence>
<dbReference type="Proteomes" id="UP000694844">
    <property type="component" value="Chromosome 4"/>
</dbReference>
<dbReference type="InterPro" id="IPR000742">
    <property type="entry name" value="EGF"/>
</dbReference>
<evidence type="ECO:0000313" key="4">
    <source>
        <dbReference type="Proteomes" id="UP000694844"/>
    </source>
</evidence>
<comment type="caution">
    <text evidence="1">Lacks conserved residue(s) required for the propagation of feature annotation.</text>
</comment>
<feature type="disulfide bond" evidence="1">
    <location>
        <begin position="539"/>
        <end position="556"/>
    </location>
</feature>
<dbReference type="OrthoDB" id="6143746at2759"/>
<evidence type="ECO:0000256" key="1">
    <source>
        <dbReference type="PROSITE-ProRule" id="PRU00076"/>
    </source>
</evidence>
<dbReference type="SMART" id="SM00181">
    <property type="entry name" value="EGF"/>
    <property type="match status" value="2"/>
</dbReference>
<keyword evidence="2" id="KW-0732">Signal</keyword>
<keyword evidence="1" id="KW-1015">Disulfide bond</keyword>
<dbReference type="PANTHER" id="PTHR24033:SF151">
    <property type="entry name" value="NOTCH 2"/>
    <property type="match status" value="1"/>
</dbReference>
<dbReference type="RefSeq" id="XP_022331690.1">
    <property type="nucleotide sequence ID" value="XM_022475982.1"/>
</dbReference>
<dbReference type="SUPFAM" id="SSF57196">
    <property type="entry name" value="EGF/Laminin"/>
    <property type="match status" value="1"/>
</dbReference>
<feature type="disulfide bond" evidence="1">
    <location>
        <begin position="558"/>
        <end position="567"/>
    </location>
</feature>
<dbReference type="KEGG" id="cvn:111129527"/>
<dbReference type="PANTHER" id="PTHR24033">
    <property type="entry name" value="EGF-LIKE DOMAIN-CONTAINING PROTEIN"/>
    <property type="match status" value="1"/>
</dbReference>
<proteinExistence type="predicted"/>
<dbReference type="PROSITE" id="PS50026">
    <property type="entry name" value="EGF_3"/>
    <property type="match status" value="1"/>
</dbReference>
<evidence type="ECO:0000256" key="2">
    <source>
        <dbReference type="SAM" id="SignalP"/>
    </source>
</evidence>
<dbReference type="Gene3D" id="2.10.25.10">
    <property type="entry name" value="Laminin"/>
    <property type="match status" value="1"/>
</dbReference>
<dbReference type="PROSITE" id="PS00022">
    <property type="entry name" value="EGF_1"/>
    <property type="match status" value="1"/>
</dbReference>
<feature type="domain" description="EGF-like" evidence="3">
    <location>
        <begin position="530"/>
        <end position="568"/>
    </location>
</feature>